<keyword evidence="1" id="KW-0695">RNA-directed DNA polymerase</keyword>
<gene>
    <name evidence="1" type="ORF">llap_9346</name>
</gene>
<keyword evidence="1" id="KW-0548">Nucleotidyltransferase</keyword>
<reference evidence="2" key="1">
    <citation type="submission" date="2017-11" db="EMBL/GenBank/DDBJ databases">
        <authorList>
            <person name="Lima N.C."/>
            <person name="Parody-Merino A.M."/>
            <person name="Battley P.F."/>
            <person name="Fidler A.E."/>
            <person name="Prosdocimi F."/>
        </authorList>
    </citation>
    <scope>NUCLEOTIDE SEQUENCE [LARGE SCALE GENOMIC DNA]</scope>
</reference>
<dbReference type="Proteomes" id="UP000233556">
    <property type="component" value="Unassembled WGS sequence"/>
</dbReference>
<organism evidence="1 2">
    <name type="scientific">Limosa lapponica baueri</name>
    <dbReference type="NCBI Taxonomy" id="1758121"/>
    <lineage>
        <taxon>Eukaryota</taxon>
        <taxon>Metazoa</taxon>
        <taxon>Chordata</taxon>
        <taxon>Craniata</taxon>
        <taxon>Vertebrata</taxon>
        <taxon>Euteleostomi</taxon>
        <taxon>Archelosauria</taxon>
        <taxon>Archosauria</taxon>
        <taxon>Dinosauria</taxon>
        <taxon>Saurischia</taxon>
        <taxon>Theropoda</taxon>
        <taxon>Coelurosauria</taxon>
        <taxon>Aves</taxon>
        <taxon>Neognathae</taxon>
        <taxon>Neoaves</taxon>
        <taxon>Charadriiformes</taxon>
        <taxon>Scolopacidae</taxon>
        <taxon>Limosa</taxon>
    </lineage>
</organism>
<dbReference type="OrthoDB" id="416454at2759"/>
<evidence type="ECO:0000313" key="2">
    <source>
        <dbReference type="Proteomes" id="UP000233556"/>
    </source>
</evidence>
<accession>A0A2I0U2R5</accession>
<sequence length="76" mass="8816">MNTFYDIATALVDMGRATDVIRLDLCKVFDTVLHNIHVSKLESHGFDRWITWWIRNWLDGRTQRIVVNGSIPSDGQ</sequence>
<protein>
    <submittedName>
        <fullName evidence="1">Rna-directed dna polymerase from mobile element jockey-like</fullName>
    </submittedName>
</protein>
<keyword evidence="2" id="KW-1185">Reference proteome</keyword>
<dbReference type="GO" id="GO:0003964">
    <property type="term" value="F:RNA-directed DNA polymerase activity"/>
    <property type="evidence" value="ECO:0007669"/>
    <property type="project" value="UniProtKB-KW"/>
</dbReference>
<evidence type="ECO:0000313" key="1">
    <source>
        <dbReference type="EMBL" id="PKU40347.1"/>
    </source>
</evidence>
<name>A0A2I0U2R5_LIMLA</name>
<keyword evidence="1" id="KW-0808">Transferase</keyword>
<dbReference type="AlphaFoldDB" id="A0A2I0U2R5"/>
<dbReference type="PANTHER" id="PTHR33332">
    <property type="entry name" value="REVERSE TRANSCRIPTASE DOMAIN-CONTAINING PROTEIN"/>
    <property type="match status" value="1"/>
</dbReference>
<reference evidence="2" key="2">
    <citation type="submission" date="2017-12" db="EMBL/GenBank/DDBJ databases">
        <title>Genome sequence of the Bar-tailed Godwit (Limosa lapponica baueri).</title>
        <authorList>
            <person name="Lima N.C.B."/>
            <person name="Parody-Merino A.M."/>
            <person name="Battley P.F."/>
            <person name="Fidler A.E."/>
            <person name="Prosdocimi F."/>
        </authorList>
    </citation>
    <scope>NUCLEOTIDE SEQUENCE [LARGE SCALE GENOMIC DNA]</scope>
</reference>
<dbReference type="EMBL" id="KZ506289">
    <property type="protein sequence ID" value="PKU40347.1"/>
    <property type="molecule type" value="Genomic_DNA"/>
</dbReference>
<proteinExistence type="predicted"/>